<keyword evidence="1" id="KW-0614">Plasmid</keyword>
<organism evidence="1">
    <name type="scientific">Rhizobium meliloti</name>
    <name type="common">Ensifer meliloti</name>
    <name type="synonym">Sinorhizobium meliloti</name>
    <dbReference type="NCBI Taxonomy" id="382"/>
    <lineage>
        <taxon>Bacteria</taxon>
        <taxon>Pseudomonadati</taxon>
        <taxon>Pseudomonadota</taxon>
        <taxon>Alphaproteobacteria</taxon>
        <taxon>Hyphomicrobiales</taxon>
        <taxon>Rhizobiaceae</taxon>
        <taxon>Sinorhizobium/Ensifer group</taxon>
        <taxon>Sinorhizobium</taxon>
    </lineage>
</organism>
<name>A0A0D4DCL3_RHIML</name>
<sequence length="65" mass="7118">MAFRIIGTLHDTGGQHAVNQENLRHARLTPAPSPKPAALIKKVDCSTGLMLQLDLMDRSVTPLDR</sequence>
<evidence type="ECO:0000313" key="1">
    <source>
        <dbReference type="EMBL" id="AJT61590.1"/>
    </source>
</evidence>
<protein>
    <submittedName>
        <fullName evidence="1">Uncharacterized protein</fullName>
    </submittedName>
</protein>
<reference evidence="1" key="1">
    <citation type="journal article" date="2015" name="Proc. Natl. Acad. Sci. U.S.A.">
        <title>Rhizobial peptidase HrrP cleaves host-encoded signaling peptides and mediates symbiotic compatibility.</title>
        <authorList>
            <person name="Price P.A."/>
            <person name="Tanner H.R."/>
            <person name="Dillon B.A."/>
            <person name="Shabab M."/>
            <person name="Walker G.C."/>
            <person name="Griffitts J.S."/>
        </authorList>
    </citation>
    <scope>NUCLEOTIDE SEQUENCE</scope>
    <source>
        <strain evidence="1">USDA1963</strain>
        <plasmid evidence="1">pHRB800</plasmid>
    </source>
</reference>
<accession>A0A0D4DCL3</accession>
<dbReference type="EMBL" id="CP011000">
    <property type="protein sequence ID" value="AJT61590.1"/>
    <property type="molecule type" value="Genomic_DNA"/>
</dbReference>
<proteinExistence type="predicted"/>
<dbReference type="AlphaFoldDB" id="A0A0D4DCL3"/>
<geneLocation type="plasmid" evidence="1">
    <name>pHRB800</name>
</geneLocation>